<keyword evidence="6" id="KW-1185">Reference proteome</keyword>
<comment type="similarity">
    <text evidence="1">Belongs to the protein-tyrosine phosphatase family. Non-receptor class dual specificity subfamily.</text>
</comment>
<keyword evidence="3" id="KW-0904">Protein phosphatase</keyword>
<dbReference type="Gene3D" id="3.90.190.10">
    <property type="entry name" value="Protein tyrosine phosphatase superfamily"/>
    <property type="match status" value="1"/>
</dbReference>
<dbReference type="Pfam" id="PF00782">
    <property type="entry name" value="DSPc"/>
    <property type="match status" value="1"/>
</dbReference>
<dbReference type="AlphaFoldDB" id="A0A914Q096"/>
<feature type="domain" description="Tyrosine-protein phosphatase" evidence="4">
    <location>
        <begin position="32"/>
        <end position="174"/>
    </location>
</feature>
<reference evidence="7" key="1">
    <citation type="submission" date="2022-11" db="UniProtKB">
        <authorList>
            <consortium name="WormBaseParasite"/>
        </authorList>
    </citation>
    <scope>IDENTIFICATION</scope>
</reference>
<dbReference type="PROSITE" id="PS50054">
    <property type="entry name" value="TYR_PHOSPHATASE_DUAL"/>
    <property type="match status" value="1"/>
</dbReference>
<dbReference type="GO" id="GO:0005737">
    <property type="term" value="C:cytoplasm"/>
    <property type="evidence" value="ECO:0007669"/>
    <property type="project" value="TreeGrafter"/>
</dbReference>
<evidence type="ECO:0000313" key="7">
    <source>
        <dbReference type="WBParaSite" id="PDA_v2.g24565.t1"/>
    </source>
</evidence>
<evidence type="ECO:0000259" key="5">
    <source>
        <dbReference type="PROSITE" id="PS50056"/>
    </source>
</evidence>
<keyword evidence="2" id="KW-0378">Hydrolase</keyword>
<dbReference type="PANTHER" id="PTHR45961">
    <property type="entry name" value="IP21249P"/>
    <property type="match status" value="1"/>
</dbReference>
<protein>
    <submittedName>
        <fullName evidence="7">Protein-tyrosine-phosphatase</fullName>
    </submittedName>
</protein>
<feature type="domain" description="Tyrosine specific protein phosphatases" evidence="5">
    <location>
        <begin position="95"/>
        <end position="153"/>
    </location>
</feature>
<dbReference type="CDD" id="cd14514">
    <property type="entry name" value="DUSP14-like"/>
    <property type="match status" value="1"/>
</dbReference>
<dbReference type="InterPro" id="IPR029021">
    <property type="entry name" value="Prot-tyrosine_phosphatase-like"/>
</dbReference>
<dbReference type="SUPFAM" id="SSF52799">
    <property type="entry name" value="(Phosphotyrosine protein) phosphatases II"/>
    <property type="match status" value="1"/>
</dbReference>
<dbReference type="GO" id="GO:0004721">
    <property type="term" value="F:phosphoprotein phosphatase activity"/>
    <property type="evidence" value="ECO:0007669"/>
    <property type="project" value="UniProtKB-KW"/>
</dbReference>
<dbReference type="InterPro" id="IPR000340">
    <property type="entry name" value="Dual-sp_phosphatase_cat-dom"/>
</dbReference>
<dbReference type="InterPro" id="IPR000387">
    <property type="entry name" value="Tyr_Pase_dom"/>
</dbReference>
<dbReference type="PROSITE" id="PS50056">
    <property type="entry name" value="TYR_PHOSPHATASE_2"/>
    <property type="match status" value="1"/>
</dbReference>
<name>A0A914Q096_9BILA</name>
<evidence type="ECO:0000313" key="6">
    <source>
        <dbReference type="Proteomes" id="UP000887578"/>
    </source>
</evidence>
<evidence type="ECO:0000256" key="2">
    <source>
        <dbReference type="ARBA" id="ARBA00022801"/>
    </source>
</evidence>
<evidence type="ECO:0000256" key="3">
    <source>
        <dbReference type="ARBA" id="ARBA00022912"/>
    </source>
</evidence>
<accession>A0A914Q096</accession>
<dbReference type="WBParaSite" id="PDA_v2.g24565.t1">
    <property type="protein sequence ID" value="PDA_v2.g24565.t1"/>
    <property type="gene ID" value="PDA_v2.g24565"/>
</dbReference>
<dbReference type="InterPro" id="IPR020422">
    <property type="entry name" value="TYR_PHOSPHATASE_DUAL_dom"/>
</dbReference>
<sequence>MFAELKKPFSDIKMRPKSNAKGLTSDTSKSKFYSICEIRPYLFIAGCMDVSHKKIRELRITHIVDAANISETQRTPNVQYLEVNINDDEREDIKKHFIEAAAFIKKAKESGGKALVYCAAGISRSASICIIYLAIEENMTIKDAYIEIEKVRPIICPNLGFWRQMINYEIEKRGETSVNLLNGMRRPIFYD</sequence>
<dbReference type="PANTHER" id="PTHR45961:SF3">
    <property type="entry name" value="DUAL SPECIFICITY PROTEIN PHOSPHATASE 14"/>
    <property type="match status" value="1"/>
</dbReference>
<evidence type="ECO:0000259" key="4">
    <source>
        <dbReference type="PROSITE" id="PS50054"/>
    </source>
</evidence>
<dbReference type="SMART" id="SM00195">
    <property type="entry name" value="DSPc"/>
    <property type="match status" value="1"/>
</dbReference>
<evidence type="ECO:0000256" key="1">
    <source>
        <dbReference type="ARBA" id="ARBA00008601"/>
    </source>
</evidence>
<dbReference type="InterPro" id="IPR052103">
    <property type="entry name" value="Dual_spec_Phospatases"/>
</dbReference>
<proteinExistence type="inferred from homology"/>
<organism evidence="6 7">
    <name type="scientific">Panagrolaimus davidi</name>
    <dbReference type="NCBI Taxonomy" id="227884"/>
    <lineage>
        <taxon>Eukaryota</taxon>
        <taxon>Metazoa</taxon>
        <taxon>Ecdysozoa</taxon>
        <taxon>Nematoda</taxon>
        <taxon>Chromadorea</taxon>
        <taxon>Rhabditida</taxon>
        <taxon>Tylenchina</taxon>
        <taxon>Panagrolaimomorpha</taxon>
        <taxon>Panagrolaimoidea</taxon>
        <taxon>Panagrolaimidae</taxon>
        <taxon>Panagrolaimus</taxon>
    </lineage>
</organism>
<dbReference type="Proteomes" id="UP000887578">
    <property type="component" value="Unplaced"/>
</dbReference>